<evidence type="ECO:0000259" key="11">
    <source>
        <dbReference type="PROSITE" id="PS50011"/>
    </source>
</evidence>
<dbReference type="AlphaFoldDB" id="A0A8T8SWS7"/>
<feature type="region of interest" description="Disordered" evidence="10">
    <location>
        <begin position="837"/>
        <end position="902"/>
    </location>
</feature>
<evidence type="ECO:0000256" key="7">
    <source>
        <dbReference type="ARBA" id="ARBA00047899"/>
    </source>
</evidence>
<feature type="compositionally biased region" description="Basic and acidic residues" evidence="10">
    <location>
        <begin position="490"/>
        <end position="501"/>
    </location>
</feature>
<feature type="compositionally biased region" description="Low complexity" evidence="10">
    <location>
        <begin position="844"/>
        <end position="855"/>
    </location>
</feature>
<dbReference type="InterPro" id="IPR011009">
    <property type="entry name" value="Kinase-like_dom_sf"/>
</dbReference>
<evidence type="ECO:0000256" key="2">
    <source>
        <dbReference type="ARBA" id="ARBA00022527"/>
    </source>
</evidence>
<feature type="compositionally biased region" description="Basic and acidic residues" evidence="10">
    <location>
        <begin position="746"/>
        <end position="757"/>
    </location>
</feature>
<evidence type="ECO:0000256" key="9">
    <source>
        <dbReference type="SAM" id="Coils"/>
    </source>
</evidence>
<dbReference type="InterPro" id="IPR051131">
    <property type="entry name" value="NEK_Ser/Thr_kinase_NIMA"/>
</dbReference>
<keyword evidence="5" id="KW-0418">Kinase</keyword>
<feature type="region of interest" description="Disordered" evidence="10">
    <location>
        <begin position="490"/>
        <end position="596"/>
    </location>
</feature>
<feature type="region of interest" description="Disordered" evidence="10">
    <location>
        <begin position="213"/>
        <end position="242"/>
    </location>
</feature>
<comment type="catalytic activity">
    <reaction evidence="7">
        <text>L-threonyl-[protein] + ATP = O-phospho-L-threonyl-[protein] + ADP + H(+)</text>
        <dbReference type="Rhea" id="RHEA:46608"/>
        <dbReference type="Rhea" id="RHEA-COMP:11060"/>
        <dbReference type="Rhea" id="RHEA-COMP:11605"/>
        <dbReference type="ChEBI" id="CHEBI:15378"/>
        <dbReference type="ChEBI" id="CHEBI:30013"/>
        <dbReference type="ChEBI" id="CHEBI:30616"/>
        <dbReference type="ChEBI" id="CHEBI:61977"/>
        <dbReference type="ChEBI" id="CHEBI:456216"/>
        <dbReference type="EC" id="2.7.11.1"/>
    </reaction>
</comment>
<evidence type="ECO:0000256" key="6">
    <source>
        <dbReference type="ARBA" id="ARBA00022840"/>
    </source>
</evidence>
<organism evidence="12 13">
    <name type="scientific">Tilletia caries</name>
    <name type="common">wheat bunt fungus</name>
    <dbReference type="NCBI Taxonomy" id="13290"/>
    <lineage>
        <taxon>Eukaryota</taxon>
        <taxon>Fungi</taxon>
        <taxon>Dikarya</taxon>
        <taxon>Basidiomycota</taxon>
        <taxon>Ustilaginomycotina</taxon>
        <taxon>Exobasidiomycetes</taxon>
        <taxon>Tilletiales</taxon>
        <taxon>Tilletiaceae</taxon>
        <taxon>Tilletia</taxon>
    </lineage>
</organism>
<accession>A0A8T8SWS7</accession>
<feature type="coiled-coil region" evidence="9">
    <location>
        <begin position="434"/>
        <end position="489"/>
    </location>
</feature>
<evidence type="ECO:0000313" key="13">
    <source>
        <dbReference type="Proteomes" id="UP000077671"/>
    </source>
</evidence>
<dbReference type="Proteomes" id="UP000077671">
    <property type="component" value="Unassembled WGS sequence"/>
</dbReference>
<feature type="compositionally biased region" description="Low complexity" evidence="10">
    <location>
        <begin position="508"/>
        <end position="518"/>
    </location>
</feature>
<dbReference type="EC" id="2.7.11.1" evidence="1"/>
<gene>
    <name evidence="12" type="ORF">A4X03_0g6555</name>
</gene>
<comment type="catalytic activity">
    <reaction evidence="8">
        <text>L-seryl-[protein] + ATP = O-phospho-L-seryl-[protein] + ADP + H(+)</text>
        <dbReference type="Rhea" id="RHEA:17989"/>
        <dbReference type="Rhea" id="RHEA-COMP:9863"/>
        <dbReference type="Rhea" id="RHEA-COMP:11604"/>
        <dbReference type="ChEBI" id="CHEBI:15378"/>
        <dbReference type="ChEBI" id="CHEBI:29999"/>
        <dbReference type="ChEBI" id="CHEBI:30616"/>
        <dbReference type="ChEBI" id="CHEBI:83421"/>
        <dbReference type="ChEBI" id="CHEBI:456216"/>
        <dbReference type="EC" id="2.7.11.1"/>
    </reaction>
</comment>
<reference evidence="12" key="1">
    <citation type="submission" date="2016-04" db="EMBL/GenBank/DDBJ databases">
        <authorList>
            <person name="Nguyen H.D."/>
            <person name="Kesanakurti P."/>
            <person name="Cullis J."/>
            <person name="Levesque C.A."/>
            <person name="Hambleton S."/>
        </authorList>
    </citation>
    <scope>NUCLEOTIDE SEQUENCE</scope>
    <source>
        <strain evidence="12">DAOMC 238032</strain>
    </source>
</reference>
<feature type="region of interest" description="Disordered" evidence="10">
    <location>
        <begin position="933"/>
        <end position="957"/>
    </location>
</feature>
<keyword evidence="9" id="KW-0175">Coiled coil</keyword>
<evidence type="ECO:0000256" key="1">
    <source>
        <dbReference type="ARBA" id="ARBA00012513"/>
    </source>
</evidence>
<feature type="coiled-coil region" evidence="9">
    <location>
        <begin position="969"/>
        <end position="1010"/>
    </location>
</feature>
<feature type="compositionally biased region" description="Polar residues" evidence="10">
    <location>
        <begin position="1"/>
        <end position="11"/>
    </location>
</feature>
<protein>
    <recommendedName>
        <fullName evidence="1">non-specific serine/threonine protein kinase</fullName>
        <ecNumber evidence="1">2.7.11.1</ecNumber>
    </recommendedName>
</protein>
<reference evidence="12" key="2">
    <citation type="journal article" date="2019" name="IMA Fungus">
        <title>Genome sequencing and comparison of five Tilletia species to identify candidate genes for the detection of regulated species infecting wheat.</title>
        <authorList>
            <person name="Nguyen H.D.T."/>
            <person name="Sultana T."/>
            <person name="Kesanakurti P."/>
            <person name="Hambleton S."/>
        </authorList>
    </citation>
    <scope>NUCLEOTIDE SEQUENCE</scope>
    <source>
        <strain evidence="12">DAOMC 238032</strain>
    </source>
</reference>
<feature type="compositionally biased region" description="Low complexity" evidence="10">
    <location>
        <begin position="566"/>
        <end position="577"/>
    </location>
</feature>
<dbReference type="EMBL" id="LWDD02001289">
    <property type="protein sequence ID" value="KAE8249826.1"/>
    <property type="molecule type" value="Genomic_DNA"/>
</dbReference>
<dbReference type="GO" id="GO:0005524">
    <property type="term" value="F:ATP binding"/>
    <property type="evidence" value="ECO:0007669"/>
    <property type="project" value="UniProtKB-KW"/>
</dbReference>
<name>A0A8T8SWS7_9BASI</name>
<feature type="compositionally biased region" description="Gly residues" evidence="10">
    <location>
        <begin position="519"/>
        <end position="533"/>
    </location>
</feature>
<comment type="caution">
    <text evidence="12">The sequence shown here is derived from an EMBL/GenBank/DDBJ whole genome shotgun (WGS) entry which is preliminary data.</text>
</comment>
<dbReference type="GO" id="GO:0004674">
    <property type="term" value="F:protein serine/threonine kinase activity"/>
    <property type="evidence" value="ECO:0007669"/>
    <property type="project" value="UniProtKB-KW"/>
</dbReference>
<evidence type="ECO:0000256" key="10">
    <source>
        <dbReference type="SAM" id="MobiDB-lite"/>
    </source>
</evidence>
<dbReference type="Gene3D" id="1.10.510.10">
    <property type="entry name" value="Transferase(Phosphotransferase) domain 1"/>
    <property type="match status" value="2"/>
</dbReference>
<feature type="compositionally biased region" description="Low complexity" evidence="10">
    <location>
        <begin position="22"/>
        <end position="60"/>
    </location>
</feature>
<evidence type="ECO:0000256" key="8">
    <source>
        <dbReference type="ARBA" id="ARBA00048679"/>
    </source>
</evidence>
<feature type="region of interest" description="Disordered" evidence="10">
    <location>
        <begin position="737"/>
        <end position="775"/>
    </location>
</feature>
<feature type="coiled-coil region" evidence="9">
    <location>
        <begin position="376"/>
        <end position="410"/>
    </location>
</feature>
<proteinExistence type="predicted"/>
<feature type="region of interest" description="Disordered" evidence="10">
    <location>
        <begin position="1"/>
        <end position="60"/>
    </location>
</feature>
<keyword evidence="2" id="KW-0723">Serine/threonine-protein kinase</keyword>
<evidence type="ECO:0000256" key="4">
    <source>
        <dbReference type="ARBA" id="ARBA00022741"/>
    </source>
</evidence>
<dbReference type="PANTHER" id="PTHR44899">
    <property type="entry name" value="CAMK FAMILY PROTEIN KINASE"/>
    <property type="match status" value="1"/>
</dbReference>
<evidence type="ECO:0000313" key="12">
    <source>
        <dbReference type="EMBL" id="KAE8249826.1"/>
    </source>
</evidence>
<feature type="compositionally biased region" description="Polar residues" evidence="10">
    <location>
        <begin position="554"/>
        <end position="565"/>
    </location>
</feature>
<sequence length="1133" mass="122803">MPAQKRPSTASLPWPFKRQRQEQQQQQRQQQQQLQLQVQQQQQQQPQEQEQEQQRPQQQQRLQIVAPNALSGYEPLDVIGHNSFGLIRKVMRVADDDIFSRREIDVRGMVQSDQQKIISDVKILKVLDHENIVKYKEHFVDKDEEILYVVTECCEGGDLGSVIKCYRDSEAHSVVLPHADGARSRRMSLPWSDPRSTAPAGQLLGSCRCHRRGPTRHHSSARSGNGTRFCAQIHPRGPPSGSQARNVFLDAKGNIKLGGFGLSKEVGTEELAETCASTLDYMSPEVVEGKPYDAKSDIWSLGCIVYELCALSPPFSATCEDETREKILADESLELPAGYSSELADLIGVMLSLDPEDRPTTRGLLKHVRIQSCIRHLDLKTQAQALTAKVAELEEESLTLSSRLAEVEARDRQAFAARAAELEAPPLSNSSRLAEVEAREAKVAENEIDLQKRRAELEKEYKSWYEGDRKEAEEVLRKDRERVERIRVRRESEERAEEVLREIGGPAGASSTTVSGESSAGGGTGRSERGGGASEDAGGDGVATEAPKAAGGDVTTSTRQPSHVSATGGTDITGAGDMSSIATSEDMDTTGAGTSTVLPTSSIVRNVRTFPQGTDILPARRVISGPRANRISILPVPTHAGEQATTMIEFDTSAARSAERIRVDEEEEEAVDHLRKAAVGELDRVGHGGSGYGSIDTDAMASSGSARMSTSLSRVRTSAMTTGMAHSHHLLPLRSCGGGGSNSAEHQLRSPGVDRHAWRGPGEDMGLEGSRAAGRAISSHAKSGFDSDVAMISHQPHQAFWRRMAAAGAVHQNLSNVSSEGNQQQSRALNRLPRHSGQLRLGDSQSQSQVQQSSIPPSPPLPSATQCDEKASLSGPAPAGHRVPTRAAAAKSSDGSRPASPPSAVEMAVLFHGNEDHLPSPIVKRVTRIDSPVTTVPADSSAPSSERSSSHAVNRTMTPVAPSNSLQVVAELKAQLQQETSASSAVQDELRAQKIKNGRLEDELARLKCSVPRPEGDKARLKVELQDKENVLAKAGPSRTTSDHGWMKKWWKVGQPAPPIVMIGTLVAGAAIGSFVFGDGWGQVWNSLARVDSYGLSRAMLNNNWPANWGQQEISRHINRMDLSLAGSILYDY</sequence>
<dbReference type="Pfam" id="PF00069">
    <property type="entry name" value="Pkinase"/>
    <property type="match status" value="2"/>
</dbReference>
<dbReference type="Gene3D" id="3.30.200.20">
    <property type="entry name" value="Phosphorylase Kinase, domain 1"/>
    <property type="match status" value="1"/>
</dbReference>
<evidence type="ECO:0000256" key="5">
    <source>
        <dbReference type="ARBA" id="ARBA00022777"/>
    </source>
</evidence>
<keyword evidence="6" id="KW-0067">ATP-binding</keyword>
<feature type="domain" description="Protein kinase" evidence="11">
    <location>
        <begin position="73"/>
        <end position="370"/>
    </location>
</feature>
<keyword evidence="4" id="KW-0547">Nucleotide-binding</keyword>
<dbReference type="PROSITE" id="PS50011">
    <property type="entry name" value="PROTEIN_KINASE_DOM"/>
    <property type="match status" value="1"/>
</dbReference>
<dbReference type="InterPro" id="IPR000719">
    <property type="entry name" value="Prot_kinase_dom"/>
</dbReference>
<evidence type="ECO:0000256" key="3">
    <source>
        <dbReference type="ARBA" id="ARBA00022679"/>
    </source>
</evidence>
<dbReference type="PANTHER" id="PTHR44899:SF3">
    <property type="entry name" value="SERINE_THREONINE-PROTEIN KINASE NEK1"/>
    <property type="match status" value="1"/>
</dbReference>
<dbReference type="SUPFAM" id="SSF56112">
    <property type="entry name" value="Protein kinase-like (PK-like)"/>
    <property type="match status" value="1"/>
</dbReference>
<keyword evidence="3" id="KW-0808">Transferase</keyword>